<comment type="caution">
    <text evidence="1">The sequence shown here is derived from an EMBL/GenBank/DDBJ whole genome shotgun (WGS) entry which is preliminary data.</text>
</comment>
<name>A0ABC8S6M7_9AQUA</name>
<dbReference type="Proteomes" id="UP001642360">
    <property type="component" value="Unassembled WGS sequence"/>
</dbReference>
<evidence type="ECO:0000313" key="2">
    <source>
        <dbReference type="Proteomes" id="UP001642360"/>
    </source>
</evidence>
<organism evidence="1 2">
    <name type="scientific">Ilex paraguariensis</name>
    <name type="common">yerba mate</name>
    <dbReference type="NCBI Taxonomy" id="185542"/>
    <lineage>
        <taxon>Eukaryota</taxon>
        <taxon>Viridiplantae</taxon>
        <taxon>Streptophyta</taxon>
        <taxon>Embryophyta</taxon>
        <taxon>Tracheophyta</taxon>
        <taxon>Spermatophyta</taxon>
        <taxon>Magnoliopsida</taxon>
        <taxon>eudicotyledons</taxon>
        <taxon>Gunneridae</taxon>
        <taxon>Pentapetalae</taxon>
        <taxon>asterids</taxon>
        <taxon>campanulids</taxon>
        <taxon>Aquifoliales</taxon>
        <taxon>Aquifoliaceae</taxon>
        <taxon>Ilex</taxon>
    </lineage>
</organism>
<accession>A0ABC8S6M7</accession>
<protein>
    <submittedName>
        <fullName evidence="1">Uncharacterized protein</fullName>
    </submittedName>
</protein>
<sequence length="60" mass="6643">MKKVINGIPQMGDYLFASTIRYRVPTIISKSLCLCLPIHRAIGEAASLLDLFAQSSFFVP</sequence>
<keyword evidence="2" id="KW-1185">Reference proteome</keyword>
<gene>
    <name evidence="1" type="ORF">ILEXP_LOCUS21098</name>
</gene>
<evidence type="ECO:0000313" key="1">
    <source>
        <dbReference type="EMBL" id="CAK9152864.1"/>
    </source>
</evidence>
<dbReference type="EMBL" id="CAUOFW020002303">
    <property type="protein sequence ID" value="CAK9152864.1"/>
    <property type="molecule type" value="Genomic_DNA"/>
</dbReference>
<proteinExistence type="predicted"/>
<reference evidence="1 2" key="1">
    <citation type="submission" date="2024-02" db="EMBL/GenBank/DDBJ databases">
        <authorList>
            <person name="Vignale AGUSTIN F."/>
            <person name="Sosa J E."/>
            <person name="Modenutti C."/>
        </authorList>
    </citation>
    <scope>NUCLEOTIDE SEQUENCE [LARGE SCALE GENOMIC DNA]</scope>
</reference>
<dbReference type="AlphaFoldDB" id="A0ABC8S6M7"/>